<evidence type="ECO:0000313" key="3">
    <source>
        <dbReference type="Proteomes" id="UP000290289"/>
    </source>
</evidence>
<feature type="compositionally biased region" description="Polar residues" evidence="1">
    <location>
        <begin position="27"/>
        <end position="46"/>
    </location>
</feature>
<organism evidence="2 3">
    <name type="scientific">Malus domestica</name>
    <name type="common">Apple</name>
    <name type="synonym">Pyrus malus</name>
    <dbReference type="NCBI Taxonomy" id="3750"/>
    <lineage>
        <taxon>Eukaryota</taxon>
        <taxon>Viridiplantae</taxon>
        <taxon>Streptophyta</taxon>
        <taxon>Embryophyta</taxon>
        <taxon>Tracheophyta</taxon>
        <taxon>Spermatophyta</taxon>
        <taxon>Magnoliopsida</taxon>
        <taxon>eudicotyledons</taxon>
        <taxon>Gunneridae</taxon>
        <taxon>Pentapetalae</taxon>
        <taxon>rosids</taxon>
        <taxon>fabids</taxon>
        <taxon>Rosales</taxon>
        <taxon>Rosaceae</taxon>
        <taxon>Amygdaloideae</taxon>
        <taxon>Maleae</taxon>
        <taxon>Malus</taxon>
    </lineage>
</organism>
<sequence length="117" mass="13127">MAVGLSLNAAVRLPSMTHEDSLKHNNSRYTENSNFNVSPASKSAVKSQKIAEQKQGHLTLVVESKGNDRCHLSKPRLKTDFDETSIPLSINCSLPPPQNDHTRWNPRISRRPEQRPS</sequence>
<feature type="region of interest" description="Disordered" evidence="1">
    <location>
        <begin position="88"/>
        <end position="117"/>
    </location>
</feature>
<name>A0A498KHY6_MALDO</name>
<comment type="caution">
    <text evidence="2">The sequence shown here is derived from an EMBL/GenBank/DDBJ whole genome shotgun (WGS) entry which is preliminary data.</text>
</comment>
<accession>A0A498KHY6</accession>
<evidence type="ECO:0000256" key="1">
    <source>
        <dbReference type="SAM" id="MobiDB-lite"/>
    </source>
</evidence>
<protein>
    <submittedName>
        <fullName evidence="2">Uncharacterized protein</fullName>
    </submittedName>
</protein>
<dbReference type="EMBL" id="RDQH01000328">
    <property type="protein sequence ID" value="RXI07308.1"/>
    <property type="molecule type" value="Genomic_DNA"/>
</dbReference>
<feature type="region of interest" description="Disordered" evidence="1">
    <location>
        <begin position="1"/>
        <end position="51"/>
    </location>
</feature>
<proteinExistence type="predicted"/>
<reference evidence="2 3" key="1">
    <citation type="submission" date="2018-10" db="EMBL/GenBank/DDBJ databases">
        <title>A high-quality apple genome assembly.</title>
        <authorList>
            <person name="Hu J."/>
        </authorList>
    </citation>
    <scope>NUCLEOTIDE SEQUENCE [LARGE SCALE GENOMIC DNA]</scope>
    <source>
        <strain evidence="3">cv. HFTH1</strain>
        <tissue evidence="2">Young leaf</tissue>
    </source>
</reference>
<gene>
    <name evidence="2" type="ORF">DVH24_026444</name>
</gene>
<dbReference type="AlphaFoldDB" id="A0A498KHY6"/>
<evidence type="ECO:0000313" key="2">
    <source>
        <dbReference type="EMBL" id="RXI07308.1"/>
    </source>
</evidence>
<dbReference type="Proteomes" id="UP000290289">
    <property type="component" value="Chromosome 2"/>
</dbReference>
<keyword evidence="3" id="KW-1185">Reference proteome</keyword>